<dbReference type="AlphaFoldDB" id="A0A5A7MJ34"/>
<sequence>MTAATLSAARRALLAVLAAVPAVGMVHSRERFAASEAEFRKLYLYSPAQADDDFGLDPHIRGWYVRRTATTEVNANGRILNEHRWLIRGYMAFKDAVESELIFDDLVERIRSAVRVDTTLGLPGMLGGSIQEERGVQVASAGPVMFAGVLCHSAMLEMSTRSWVEWRKP</sequence>
<dbReference type="RefSeq" id="WP_149356397.1">
    <property type="nucleotide sequence ID" value="NZ_BKBW01000007.1"/>
</dbReference>
<evidence type="ECO:0000313" key="1">
    <source>
        <dbReference type="EMBL" id="GEQ76725.1"/>
    </source>
</evidence>
<reference evidence="1 2" key="1">
    <citation type="journal article" date="2019" name="Microbiol. Resour. Announc.">
        <title>Draft Genome Sequence of Comamonas testosteroni TA441, a Bacterium That Has a Cryptic Phenol Degradation Gene Cluster.</title>
        <authorList>
            <person name="Arai H."/>
            <person name="Ishii M."/>
        </authorList>
    </citation>
    <scope>NUCLEOTIDE SEQUENCE [LARGE SCALE GENOMIC DNA]</scope>
    <source>
        <strain evidence="1 2">TA441</strain>
    </source>
</reference>
<dbReference type="EMBL" id="BKBW01000007">
    <property type="protein sequence ID" value="GEQ76725.1"/>
    <property type="molecule type" value="Genomic_DNA"/>
</dbReference>
<evidence type="ECO:0000313" key="2">
    <source>
        <dbReference type="Proteomes" id="UP000323105"/>
    </source>
</evidence>
<proteinExistence type="predicted"/>
<organism evidence="1 2">
    <name type="scientific">Comamonas testosteroni</name>
    <name type="common">Pseudomonas testosteroni</name>
    <dbReference type="NCBI Taxonomy" id="285"/>
    <lineage>
        <taxon>Bacteria</taxon>
        <taxon>Pseudomonadati</taxon>
        <taxon>Pseudomonadota</taxon>
        <taxon>Betaproteobacteria</taxon>
        <taxon>Burkholderiales</taxon>
        <taxon>Comamonadaceae</taxon>
        <taxon>Comamonas</taxon>
    </lineage>
</organism>
<comment type="caution">
    <text evidence="1">The sequence shown here is derived from an EMBL/GenBank/DDBJ whole genome shotgun (WGS) entry which is preliminary data.</text>
</comment>
<dbReference type="Proteomes" id="UP000323105">
    <property type="component" value="Unassembled WGS sequence"/>
</dbReference>
<protein>
    <submittedName>
        <fullName evidence="1">Uncharacterized protein</fullName>
    </submittedName>
</protein>
<gene>
    <name evidence="1" type="ORF">CTTA_3730</name>
</gene>
<accession>A0A5A7MJ34</accession>
<name>A0A5A7MJ34_COMTE</name>